<organism evidence="1 2">
    <name type="scientific">Streptomyces humidus</name>
    <dbReference type="NCBI Taxonomy" id="52259"/>
    <lineage>
        <taxon>Bacteria</taxon>
        <taxon>Bacillati</taxon>
        <taxon>Actinomycetota</taxon>
        <taxon>Actinomycetes</taxon>
        <taxon>Kitasatosporales</taxon>
        <taxon>Streptomycetaceae</taxon>
        <taxon>Streptomyces</taxon>
    </lineage>
</organism>
<dbReference type="Proteomes" id="UP000606194">
    <property type="component" value="Unassembled WGS sequence"/>
</dbReference>
<keyword evidence="2" id="KW-1185">Reference proteome</keyword>
<name>A0A918GCA7_9ACTN</name>
<reference evidence="1" key="2">
    <citation type="submission" date="2020-09" db="EMBL/GenBank/DDBJ databases">
        <authorList>
            <person name="Sun Q."/>
            <person name="Ohkuma M."/>
        </authorList>
    </citation>
    <scope>NUCLEOTIDE SEQUENCE</scope>
    <source>
        <strain evidence="1">JCM 4386</strain>
    </source>
</reference>
<accession>A0A918GCA7</accession>
<evidence type="ECO:0000313" key="1">
    <source>
        <dbReference type="EMBL" id="GGS28111.1"/>
    </source>
</evidence>
<protein>
    <submittedName>
        <fullName evidence="1">Uncharacterized protein</fullName>
    </submittedName>
</protein>
<dbReference type="EMBL" id="BMTL01000054">
    <property type="protein sequence ID" value="GGS28111.1"/>
    <property type="molecule type" value="Genomic_DNA"/>
</dbReference>
<reference evidence="1" key="1">
    <citation type="journal article" date="2014" name="Int. J. Syst. Evol. Microbiol.">
        <title>Complete genome sequence of Corynebacterium casei LMG S-19264T (=DSM 44701T), isolated from a smear-ripened cheese.</title>
        <authorList>
            <consortium name="US DOE Joint Genome Institute (JGI-PGF)"/>
            <person name="Walter F."/>
            <person name="Albersmeier A."/>
            <person name="Kalinowski J."/>
            <person name="Ruckert C."/>
        </authorList>
    </citation>
    <scope>NUCLEOTIDE SEQUENCE</scope>
    <source>
        <strain evidence="1">JCM 4386</strain>
    </source>
</reference>
<sequence length="159" mass="16964">MGATRAGSAVGGRPGADAQGDIVGHGCAGDHAYHSSNEYTYCSPRRGRRCPDVKGNSLASMLYRVLEPFPDARSALVRAREIMRDLADGVSEPWPRLGPIGTAEQYAYVLRTFGTARMVADRDPVAVFPFLNELERRDAITFAAEVGPPGGAAAQLRSG</sequence>
<gene>
    <name evidence="1" type="ORF">GCM10010269_78430</name>
</gene>
<comment type="caution">
    <text evidence="1">The sequence shown here is derived from an EMBL/GenBank/DDBJ whole genome shotgun (WGS) entry which is preliminary data.</text>
</comment>
<evidence type="ECO:0000313" key="2">
    <source>
        <dbReference type="Proteomes" id="UP000606194"/>
    </source>
</evidence>
<proteinExistence type="predicted"/>
<dbReference type="AlphaFoldDB" id="A0A918GCA7"/>